<dbReference type="AlphaFoldDB" id="A0AAD7Q356"/>
<evidence type="ECO:0000256" key="1">
    <source>
        <dbReference type="SAM" id="MobiDB-lite"/>
    </source>
</evidence>
<feature type="compositionally biased region" description="Pro residues" evidence="1">
    <location>
        <begin position="71"/>
        <end position="87"/>
    </location>
</feature>
<dbReference type="Gene3D" id="1.10.3460.10">
    <property type="entry name" value="Chlorophyll a/b binding protein domain"/>
    <property type="match status" value="1"/>
</dbReference>
<comment type="caution">
    <text evidence="2">The sequence shown here is derived from an EMBL/GenBank/DDBJ whole genome shotgun (WGS) entry which is preliminary data.</text>
</comment>
<evidence type="ECO:0000313" key="3">
    <source>
        <dbReference type="Proteomes" id="UP001163823"/>
    </source>
</evidence>
<feature type="region of interest" description="Disordered" evidence="1">
    <location>
        <begin position="1"/>
        <end position="97"/>
    </location>
</feature>
<keyword evidence="3" id="KW-1185">Reference proteome</keyword>
<accession>A0AAD7Q356</accession>
<name>A0AAD7Q356_QUISA</name>
<reference evidence="2" key="1">
    <citation type="journal article" date="2023" name="Science">
        <title>Elucidation of the pathway for biosynthesis of saponin adjuvants from the soapbark tree.</title>
        <authorList>
            <person name="Reed J."/>
            <person name="Orme A."/>
            <person name="El-Demerdash A."/>
            <person name="Owen C."/>
            <person name="Martin L.B.B."/>
            <person name="Misra R.C."/>
            <person name="Kikuchi S."/>
            <person name="Rejzek M."/>
            <person name="Martin A.C."/>
            <person name="Harkess A."/>
            <person name="Leebens-Mack J."/>
            <person name="Louveau T."/>
            <person name="Stephenson M.J."/>
            <person name="Osbourn A."/>
        </authorList>
    </citation>
    <scope>NUCLEOTIDE SEQUENCE</scope>
    <source>
        <strain evidence="2">S10</strain>
    </source>
</reference>
<sequence>MSVASSIPCLKIPTSSPSLSSCSSTQSNSSSSFRFSSAKPYYVTIRNSQTEGPLRRPVAPPLREPSTAPQPLKPTPPSQSPSPPPPSSTVAPSQKEDTIVGVDKGVITLEFQRQKAKELQEYFKQKKLEKADQGPAFGFVGKNEISNGRWAMFGFAVGMLTEYATGSDFVDQVTSLNLELGGFRYMRKKKGCLLLWNPRFSINTAELKLTNYCR</sequence>
<feature type="compositionally biased region" description="Low complexity" evidence="1">
    <location>
        <begin position="15"/>
        <end position="37"/>
    </location>
</feature>
<dbReference type="PANTHER" id="PTHR37752">
    <property type="entry name" value="OS02G0610700 PROTEIN"/>
    <property type="match status" value="1"/>
</dbReference>
<organism evidence="2 3">
    <name type="scientific">Quillaja saponaria</name>
    <name type="common">Soap bark tree</name>
    <dbReference type="NCBI Taxonomy" id="32244"/>
    <lineage>
        <taxon>Eukaryota</taxon>
        <taxon>Viridiplantae</taxon>
        <taxon>Streptophyta</taxon>
        <taxon>Embryophyta</taxon>
        <taxon>Tracheophyta</taxon>
        <taxon>Spermatophyta</taxon>
        <taxon>Magnoliopsida</taxon>
        <taxon>eudicotyledons</taxon>
        <taxon>Gunneridae</taxon>
        <taxon>Pentapetalae</taxon>
        <taxon>rosids</taxon>
        <taxon>fabids</taxon>
        <taxon>Fabales</taxon>
        <taxon>Quillajaceae</taxon>
        <taxon>Quillaja</taxon>
    </lineage>
</organism>
<proteinExistence type="predicted"/>
<dbReference type="GO" id="GO:0009535">
    <property type="term" value="C:chloroplast thylakoid membrane"/>
    <property type="evidence" value="ECO:0007669"/>
    <property type="project" value="TreeGrafter"/>
</dbReference>
<evidence type="ECO:0000313" key="2">
    <source>
        <dbReference type="EMBL" id="KAJ7974015.1"/>
    </source>
</evidence>
<dbReference type="SUPFAM" id="SSF103511">
    <property type="entry name" value="Chlorophyll a-b binding protein"/>
    <property type="match status" value="1"/>
</dbReference>
<gene>
    <name evidence="2" type="ORF">O6P43_004156</name>
</gene>
<dbReference type="EMBL" id="JARAOO010000003">
    <property type="protein sequence ID" value="KAJ7974015.1"/>
    <property type="molecule type" value="Genomic_DNA"/>
</dbReference>
<dbReference type="KEGG" id="qsa:O6P43_004156"/>
<dbReference type="PANTHER" id="PTHR37752:SF1">
    <property type="entry name" value="OS02G0610700 PROTEIN"/>
    <property type="match status" value="1"/>
</dbReference>
<protein>
    <submittedName>
        <fullName evidence="2">One helix protein 2</fullName>
    </submittedName>
</protein>
<dbReference type="InterPro" id="IPR053091">
    <property type="entry name" value="PSII_Assembly/Photoprotect-Rel"/>
</dbReference>
<dbReference type="Proteomes" id="UP001163823">
    <property type="component" value="Chromosome 3"/>
</dbReference>